<dbReference type="EMBL" id="CP050063">
    <property type="protein sequence ID" value="QIP15375.1"/>
    <property type="molecule type" value="Genomic_DNA"/>
</dbReference>
<dbReference type="AlphaFoldDB" id="A0A6G9ASW6"/>
<dbReference type="RefSeq" id="WP_167213391.1">
    <property type="nucleotide sequence ID" value="NZ_CP050063.1"/>
</dbReference>
<reference evidence="2 3" key="1">
    <citation type="submission" date="2020-03" db="EMBL/GenBank/DDBJ databases">
        <authorList>
            <person name="Kim M.K."/>
        </authorList>
    </citation>
    <scope>NUCLEOTIDE SEQUENCE [LARGE SCALE GENOMIC DNA]</scope>
    <source>
        <strain evidence="2 3">BT328</strain>
    </source>
</reference>
<sequence>MTNSFCEDNSSQKRERGGILSDPSNADSAFEHLSRIINSWQEAFYSPDSPLLSEKAYTKFFDFDKALIQSILDQDRCVALRIFPGFDDNGKITAALVGINDASEEILKTEASKGELGAGDNVALLAAVELNAANESMIACCPRNGKSALFG</sequence>
<gene>
    <name evidence="2" type="ORF">G8759_23470</name>
</gene>
<feature type="region of interest" description="Disordered" evidence="1">
    <location>
        <begin position="1"/>
        <end position="23"/>
    </location>
</feature>
<organism evidence="2 3">
    <name type="scientific">Spirosoma aureum</name>
    <dbReference type="NCBI Taxonomy" id="2692134"/>
    <lineage>
        <taxon>Bacteria</taxon>
        <taxon>Pseudomonadati</taxon>
        <taxon>Bacteroidota</taxon>
        <taxon>Cytophagia</taxon>
        <taxon>Cytophagales</taxon>
        <taxon>Cytophagaceae</taxon>
        <taxon>Spirosoma</taxon>
    </lineage>
</organism>
<evidence type="ECO:0000313" key="2">
    <source>
        <dbReference type="EMBL" id="QIP15375.1"/>
    </source>
</evidence>
<dbReference type="KEGG" id="spib:G8759_23470"/>
<protein>
    <submittedName>
        <fullName evidence="2">Uncharacterized protein</fullName>
    </submittedName>
</protein>
<evidence type="ECO:0000256" key="1">
    <source>
        <dbReference type="SAM" id="MobiDB-lite"/>
    </source>
</evidence>
<evidence type="ECO:0000313" key="3">
    <source>
        <dbReference type="Proteomes" id="UP000501802"/>
    </source>
</evidence>
<dbReference type="Proteomes" id="UP000501802">
    <property type="component" value="Chromosome"/>
</dbReference>
<keyword evidence="3" id="KW-1185">Reference proteome</keyword>
<name>A0A6G9ASW6_9BACT</name>
<accession>A0A6G9ASW6</accession>
<proteinExistence type="predicted"/>